<evidence type="ECO:0000313" key="3">
    <source>
        <dbReference type="WBParaSite" id="L893_g33079.t1"/>
    </source>
</evidence>
<accession>A0A1I8A500</accession>
<reference evidence="3" key="1">
    <citation type="submission" date="2016-11" db="UniProtKB">
        <authorList>
            <consortium name="WormBaseParasite"/>
        </authorList>
    </citation>
    <scope>IDENTIFICATION</scope>
</reference>
<dbReference type="WBParaSite" id="L893_g33079.t1">
    <property type="protein sequence ID" value="L893_g33079.t1"/>
    <property type="gene ID" value="L893_g33079"/>
</dbReference>
<proteinExistence type="predicted"/>
<feature type="compositionally biased region" description="Low complexity" evidence="1">
    <location>
        <begin position="80"/>
        <end position="98"/>
    </location>
</feature>
<dbReference type="AlphaFoldDB" id="A0A1I8A500"/>
<keyword evidence="2" id="KW-1185">Reference proteome</keyword>
<sequence length="116" mass="12409">MSSSSFASAPSVSLSFYDRMPINETKKATTTGKDISFQNHLEALGFNEKTEVTQLELSTASARSTDTSLSGIEVVSFEAPTPDTSTSSYTSSSDTDVSSISPVTIWSESTSDYIEL</sequence>
<evidence type="ECO:0000256" key="1">
    <source>
        <dbReference type="SAM" id="MobiDB-lite"/>
    </source>
</evidence>
<organism evidence="2 3">
    <name type="scientific">Steinernema glaseri</name>
    <dbReference type="NCBI Taxonomy" id="37863"/>
    <lineage>
        <taxon>Eukaryota</taxon>
        <taxon>Metazoa</taxon>
        <taxon>Ecdysozoa</taxon>
        <taxon>Nematoda</taxon>
        <taxon>Chromadorea</taxon>
        <taxon>Rhabditida</taxon>
        <taxon>Tylenchina</taxon>
        <taxon>Panagrolaimomorpha</taxon>
        <taxon>Strongyloidoidea</taxon>
        <taxon>Steinernematidae</taxon>
        <taxon>Steinernema</taxon>
    </lineage>
</organism>
<protein>
    <submittedName>
        <fullName evidence="3">Uncharacterized protein</fullName>
    </submittedName>
</protein>
<dbReference type="Proteomes" id="UP000095287">
    <property type="component" value="Unplaced"/>
</dbReference>
<name>A0A1I8A500_9BILA</name>
<evidence type="ECO:0000313" key="2">
    <source>
        <dbReference type="Proteomes" id="UP000095287"/>
    </source>
</evidence>
<feature type="region of interest" description="Disordered" evidence="1">
    <location>
        <begin position="73"/>
        <end position="98"/>
    </location>
</feature>